<comment type="caution">
    <text evidence="9">The sequence shown here is derived from an EMBL/GenBank/DDBJ whole genome shotgun (WGS) entry which is preliminary data.</text>
</comment>
<dbReference type="PANTHER" id="PTHR32481">
    <property type="entry name" value="AMINOPEPTIDASE"/>
    <property type="match status" value="1"/>
</dbReference>
<dbReference type="Gene3D" id="3.40.630.10">
    <property type="entry name" value="Zn peptidases"/>
    <property type="match status" value="1"/>
</dbReference>
<dbReference type="InterPro" id="IPR008007">
    <property type="entry name" value="Peptidase_M42"/>
</dbReference>
<feature type="binding site" evidence="8">
    <location>
        <position position="173"/>
    </location>
    <ligand>
        <name>Zn(2+)</name>
        <dbReference type="ChEBI" id="CHEBI:29105"/>
        <label>1</label>
    </ligand>
</feature>
<evidence type="ECO:0000256" key="8">
    <source>
        <dbReference type="PIRSR" id="PIRSR001123-2"/>
    </source>
</evidence>
<dbReference type="Proteomes" id="UP000657075">
    <property type="component" value="Unassembled WGS sequence"/>
</dbReference>
<feature type="binding site" evidence="8">
    <location>
        <position position="207"/>
    </location>
    <ligand>
        <name>Zn(2+)</name>
        <dbReference type="ChEBI" id="CHEBI:29105"/>
        <label>2</label>
    </ligand>
</feature>
<gene>
    <name evidence="9" type="ORF">GCM10007112_22610</name>
</gene>
<evidence type="ECO:0000256" key="2">
    <source>
        <dbReference type="ARBA" id="ARBA00022438"/>
    </source>
</evidence>
<name>A0A830EHF0_9CREN</name>
<comment type="cofactor">
    <cofactor evidence="8">
        <name>a divalent metal cation</name>
        <dbReference type="ChEBI" id="CHEBI:60240"/>
    </cofactor>
    <text evidence="8">Binds 2 divalent metal cations per subunit.</text>
</comment>
<accession>A0A830EHF0</accession>
<reference evidence="9" key="2">
    <citation type="submission" date="2020-09" db="EMBL/GenBank/DDBJ databases">
        <authorList>
            <person name="Sun Q."/>
            <person name="Ohkuma M."/>
        </authorList>
    </citation>
    <scope>NUCLEOTIDE SEQUENCE</scope>
    <source>
        <strain evidence="9">JCM 11219</strain>
    </source>
</reference>
<dbReference type="GO" id="GO:0004177">
    <property type="term" value="F:aminopeptidase activity"/>
    <property type="evidence" value="ECO:0007669"/>
    <property type="project" value="UniProtKB-UniRule"/>
</dbReference>
<feature type="binding site" evidence="8">
    <location>
        <position position="317"/>
    </location>
    <ligand>
        <name>Zn(2+)</name>
        <dbReference type="ChEBI" id="CHEBI:29105"/>
        <label>2</label>
    </ligand>
</feature>
<keyword evidence="4 8" id="KW-0479">Metal-binding</keyword>
<comment type="similarity">
    <text evidence="1 6">Belongs to the peptidase M42 family.</text>
</comment>
<protein>
    <submittedName>
        <fullName evidence="9">Peptidase M42</fullName>
    </submittedName>
</protein>
<dbReference type="PIRSF" id="PIRSF001123">
    <property type="entry name" value="PepA_GA"/>
    <property type="match status" value="1"/>
</dbReference>
<evidence type="ECO:0000256" key="1">
    <source>
        <dbReference type="ARBA" id="ARBA00006272"/>
    </source>
</evidence>
<dbReference type="PANTHER" id="PTHR32481:SF0">
    <property type="entry name" value="AMINOPEPTIDASE YPDE-RELATED"/>
    <property type="match status" value="1"/>
</dbReference>
<dbReference type="GO" id="GO:0006508">
    <property type="term" value="P:proteolysis"/>
    <property type="evidence" value="ECO:0007669"/>
    <property type="project" value="UniProtKB-KW"/>
</dbReference>
<dbReference type="InterPro" id="IPR051464">
    <property type="entry name" value="Peptidase_M42_aminopept"/>
</dbReference>
<proteinExistence type="inferred from homology"/>
<dbReference type="AlphaFoldDB" id="A0A830EHF0"/>
<sequence length="353" mass="38295">MYNMDVELLSRLSMEIGPSGFEDRVRRTIKESVSNYADEVTVDNLGNLIARVGNGSFRVLVSAHMDEVGVMISHIDQRGFLRIVPIGGLDPWVFLDKELVFMGRNGDVVGVVGVDPPHLRREKPPSKFEELYVDVGFSNRDEALKSGLIPGSSGTFVGDFRQRGSVAIGKAFDNRVGCTALIDTLRNIKSKISGDVSIYFAWNTQEEVGLRGINAVVNQVNPHLAFIVETTVAADVPTSSEELWITRIGGGVALRAFDRSMIANPRLLSAALELAESNGIKYQLQVNPYGGTDAGVVHIHGTGVPSLVLSTPARYIHSPASLISIDDLRQVEALLTALLLNLDLIRNSANSEG</sequence>
<evidence type="ECO:0000256" key="4">
    <source>
        <dbReference type="ARBA" id="ARBA00022723"/>
    </source>
</evidence>
<feature type="binding site" evidence="8">
    <location>
        <position position="173"/>
    </location>
    <ligand>
        <name>Zn(2+)</name>
        <dbReference type="ChEBI" id="CHEBI:29105"/>
        <label>2</label>
    </ligand>
</feature>
<dbReference type="GO" id="GO:0046872">
    <property type="term" value="F:metal ion binding"/>
    <property type="evidence" value="ECO:0007669"/>
    <property type="project" value="UniProtKB-UniRule"/>
</dbReference>
<evidence type="ECO:0000256" key="7">
    <source>
        <dbReference type="PIRSR" id="PIRSR001123-1"/>
    </source>
</evidence>
<feature type="binding site" evidence="8">
    <location>
        <position position="229"/>
    </location>
    <ligand>
        <name>Zn(2+)</name>
        <dbReference type="ChEBI" id="CHEBI:29105"/>
        <label>1</label>
    </ligand>
</feature>
<dbReference type="InterPro" id="IPR023367">
    <property type="entry name" value="Peptidase_M42_dom2"/>
</dbReference>
<evidence type="ECO:0000313" key="10">
    <source>
        <dbReference type="Proteomes" id="UP000657075"/>
    </source>
</evidence>
<reference evidence="9" key="1">
    <citation type="journal article" date="2014" name="Int. J. Syst. Evol. Microbiol.">
        <title>Complete genome sequence of Corynebacterium casei LMG S-19264T (=DSM 44701T), isolated from a smear-ripened cheese.</title>
        <authorList>
            <consortium name="US DOE Joint Genome Institute (JGI-PGF)"/>
            <person name="Walter F."/>
            <person name="Albersmeier A."/>
            <person name="Kalinowski J."/>
            <person name="Ruckert C."/>
        </authorList>
    </citation>
    <scope>NUCLEOTIDE SEQUENCE</scope>
    <source>
        <strain evidence="9">JCM 11219</strain>
    </source>
</reference>
<evidence type="ECO:0000313" key="9">
    <source>
        <dbReference type="EMBL" id="GGI85100.1"/>
    </source>
</evidence>
<evidence type="ECO:0000256" key="6">
    <source>
        <dbReference type="PIRNR" id="PIRNR001123"/>
    </source>
</evidence>
<dbReference type="EMBL" id="BMNM01000012">
    <property type="protein sequence ID" value="GGI85100.1"/>
    <property type="molecule type" value="Genomic_DNA"/>
</dbReference>
<keyword evidence="3" id="KW-0645">Protease</keyword>
<dbReference type="SUPFAM" id="SSF53187">
    <property type="entry name" value="Zn-dependent exopeptidases"/>
    <property type="match status" value="1"/>
</dbReference>
<keyword evidence="5" id="KW-0378">Hydrolase</keyword>
<dbReference type="Pfam" id="PF05343">
    <property type="entry name" value="Peptidase_M42"/>
    <property type="match status" value="1"/>
</dbReference>
<organism evidence="9 10">
    <name type="scientific">Vulcanisaeta souniana JCM 11219</name>
    <dbReference type="NCBI Taxonomy" id="1293586"/>
    <lineage>
        <taxon>Archaea</taxon>
        <taxon>Thermoproteota</taxon>
        <taxon>Thermoprotei</taxon>
        <taxon>Thermoproteales</taxon>
        <taxon>Thermoproteaceae</taxon>
        <taxon>Vulcanisaeta</taxon>
    </lineage>
</organism>
<dbReference type="Gene3D" id="2.40.30.40">
    <property type="entry name" value="Peptidase M42, domain 2"/>
    <property type="match status" value="1"/>
</dbReference>
<feature type="binding site" evidence="8">
    <location>
        <position position="64"/>
    </location>
    <ligand>
        <name>Zn(2+)</name>
        <dbReference type="ChEBI" id="CHEBI:29105"/>
        <label>1</label>
    </ligand>
</feature>
<evidence type="ECO:0000256" key="3">
    <source>
        <dbReference type="ARBA" id="ARBA00022670"/>
    </source>
</evidence>
<dbReference type="SUPFAM" id="SSF101821">
    <property type="entry name" value="Aminopeptidase/glucanase lid domain"/>
    <property type="match status" value="1"/>
</dbReference>
<feature type="active site" description="Proton acceptor" evidence="7">
    <location>
        <position position="206"/>
    </location>
</feature>
<evidence type="ECO:0000256" key="5">
    <source>
        <dbReference type="ARBA" id="ARBA00022801"/>
    </source>
</evidence>
<keyword evidence="2" id="KW-0031">Aminopeptidase</keyword>